<sequence>MCAFNECAVTRPVLRGDFVPFPGRVALSSGKVRAARRSSVAEPTAPRSGRERRKRRETRSLNHRAATALFNSHSARVPTAPFRKLVL</sequence>
<proteinExistence type="predicted"/>
<dbReference type="Proteomes" id="UP001152622">
    <property type="component" value="Chromosome 18"/>
</dbReference>
<name>A0A9Q1EFF9_SYNKA</name>
<keyword evidence="3" id="KW-1185">Reference proteome</keyword>
<feature type="region of interest" description="Disordered" evidence="1">
    <location>
        <begin position="32"/>
        <end position="64"/>
    </location>
</feature>
<reference evidence="2" key="1">
    <citation type="journal article" date="2023" name="Science">
        <title>Genome structures resolve the early diversification of teleost fishes.</title>
        <authorList>
            <person name="Parey E."/>
            <person name="Louis A."/>
            <person name="Montfort J."/>
            <person name="Bouchez O."/>
            <person name="Roques C."/>
            <person name="Iampietro C."/>
            <person name="Lluch J."/>
            <person name="Castinel A."/>
            <person name="Donnadieu C."/>
            <person name="Desvignes T."/>
            <person name="Floi Bucao C."/>
            <person name="Jouanno E."/>
            <person name="Wen M."/>
            <person name="Mejri S."/>
            <person name="Dirks R."/>
            <person name="Jansen H."/>
            <person name="Henkel C."/>
            <person name="Chen W.J."/>
            <person name="Zahm M."/>
            <person name="Cabau C."/>
            <person name="Klopp C."/>
            <person name="Thompson A.W."/>
            <person name="Robinson-Rechavi M."/>
            <person name="Braasch I."/>
            <person name="Lecointre G."/>
            <person name="Bobe J."/>
            <person name="Postlethwait J.H."/>
            <person name="Berthelot C."/>
            <person name="Roest Crollius H."/>
            <person name="Guiguen Y."/>
        </authorList>
    </citation>
    <scope>NUCLEOTIDE SEQUENCE</scope>
    <source>
        <strain evidence="2">WJC10195</strain>
    </source>
</reference>
<organism evidence="2 3">
    <name type="scientific">Synaphobranchus kaupii</name>
    <name type="common">Kaup's arrowtooth eel</name>
    <dbReference type="NCBI Taxonomy" id="118154"/>
    <lineage>
        <taxon>Eukaryota</taxon>
        <taxon>Metazoa</taxon>
        <taxon>Chordata</taxon>
        <taxon>Craniata</taxon>
        <taxon>Vertebrata</taxon>
        <taxon>Euteleostomi</taxon>
        <taxon>Actinopterygii</taxon>
        <taxon>Neopterygii</taxon>
        <taxon>Teleostei</taxon>
        <taxon>Anguilliformes</taxon>
        <taxon>Synaphobranchidae</taxon>
        <taxon>Synaphobranchus</taxon>
    </lineage>
</organism>
<gene>
    <name evidence="2" type="ORF">SKAU_G00368150</name>
</gene>
<evidence type="ECO:0000256" key="1">
    <source>
        <dbReference type="SAM" id="MobiDB-lite"/>
    </source>
</evidence>
<evidence type="ECO:0000313" key="3">
    <source>
        <dbReference type="Proteomes" id="UP001152622"/>
    </source>
</evidence>
<accession>A0A9Q1EFF9</accession>
<dbReference type="EMBL" id="JAINUF010000018">
    <property type="protein sequence ID" value="KAJ8337849.1"/>
    <property type="molecule type" value="Genomic_DNA"/>
</dbReference>
<protein>
    <submittedName>
        <fullName evidence="2">Uncharacterized protein</fullName>
    </submittedName>
</protein>
<evidence type="ECO:0000313" key="2">
    <source>
        <dbReference type="EMBL" id="KAJ8337849.1"/>
    </source>
</evidence>
<comment type="caution">
    <text evidence="2">The sequence shown here is derived from an EMBL/GenBank/DDBJ whole genome shotgun (WGS) entry which is preliminary data.</text>
</comment>
<dbReference type="AlphaFoldDB" id="A0A9Q1EFF9"/>